<dbReference type="GO" id="GO:0006633">
    <property type="term" value="P:fatty acid biosynthetic process"/>
    <property type="evidence" value="ECO:0007669"/>
    <property type="project" value="InterPro"/>
</dbReference>
<dbReference type="InterPro" id="IPR014043">
    <property type="entry name" value="Acyl_transferase_dom"/>
</dbReference>
<feature type="compositionally biased region" description="Low complexity" evidence="8">
    <location>
        <begin position="1824"/>
        <end position="1852"/>
    </location>
</feature>
<dbReference type="SUPFAM" id="SSF51412">
    <property type="entry name" value="Inosine monophosphate dehydrogenase (IMPDH)"/>
    <property type="match status" value="1"/>
</dbReference>
<dbReference type="SMART" id="SM00825">
    <property type="entry name" value="PKS_KS"/>
    <property type="match status" value="1"/>
</dbReference>
<feature type="domain" description="Ketosynthase family 3 (KS3)" evidence="9">
    <location>
        <begin position="2617"/>
        <end position="3072"/>
    </location>
</feature>
<dbReference type="Gene3D" id="3.30.70.2490">
    <property type="match status" value="1"/>
</dbReference>
<keyword evidence="5" id="KW-0378">Hydrolase</keyword>
<dbReference type="InterPro" id="IPR003965">
    <property type="entry name" value="Fatty_acid_synthase"/>
</dbReference>
<dbReference type="Gene3D" id="3.40.47.10">
    <property type="match status" value="1"/>
</dbReference>
<dbReference type="GO" id="GO:0016787">
    <property type="term" value="F:hydrolase activity"/>
    <property type="evidence" value="ECO:0007669"/>
    <property type="project" value="UniProtKB-KW"/>
</dbReference>
<dbReference type="InterPro" id="IPR016039">
    <property type="entry name" value="Thiolase-like"/>
</dbReference>
<dbReference type="STRING" id="499555.BJL86_1142"/>
<comment type="similarity">
    <text evidence="1">Belongs to the enoyl-CoA hydratase/isomerase family.</text>
</comment>
<dbReference type="SUPFAM" id="SSF51735">
    <property type="entry name" value="NAD(P)-binding Rossmann-fold domains"/>
    <property type="match status" value="1"/>
</dbReference>
<keyword evidence="11" id="KW-1185">Reference proteome</keyword>
<reference evidence="10 11" key="1">
    <citation type="submission" date="2016-06" db="EMBL/GenBank/DDBJ databases">
        <title>Complete genome sequence of a saline-alkali tolerant type strain Dietzia timorensis ID05-A0528T.</title>
        <authorList>
            <person name="Wu X."/>
        </authorList>
    </citation>
    <scope>NUCLEOTIDE SEQUENCE [LARGE SCALE GENOMIC DNA]</scope>
    <source>
        <strain evidence="10 11">ID05-A0528</strain>
    </source>
</reference>
<evidence type="ECO:0000313" key="11">
    <source>
        <dbReference type="Proteomes" id="UP000186104"/>
    </source>
</evidence>
<dbReference type="SMART" id="SM00827">
    <property type="entry name" value="PKS_AT"/>
    <property type="match status" value="1"/>
</dbReference>
<evidence type="ECO:0000256" key="4">
    <source>
        <dbReference type="ARBA" id="ARBA00022679"/>
    </source>
</evidence>
<evidence type="ECO:0000256" key="5">
    <source>
        <dbReference type="ARBA" id="ARBA00022801"/>
    </source>
</evidence>
<dbReference type="Pfam" id="PF00698">
    <property type="entry name" value="Acyl_transf_1"/>
    <property type="match status" value="1"/>
</dbReference>
<dbReference type="GO" id="GO:0004318">
    <property type="term" value="F:enoyl-[acyl-carrier-protein] reductase (NADH) activity"/>
    <property type="evidence" value="ECO:0007669"/>
    <property type="project" value="InterPro"/>
</dbReference>
<dbReference type="CDD" id="cd08950">
    <property type="entry name" value="KR_fFAS_SDR_c_like"/>
    <property type="match status" value="1"/>
</dbReference>
<keyword evidence="3" id="KW-0597">Phosphoprotein</keyword>
<dbReference type="OrthoDB" id="4746285at2"/>
<dbReference type="SUPFAM" id="SSF54637">
    <property type="entry name" value="Thioesterase/thiol ester dehydrase-isomerase"/>
    <property type="match status" value="1"/>
</dbReference>
<evidence type="ECO:0000313" key="10">
    <source>
        <dbReference type="EMBL" id="ANI91932.1"/>
    </source>
</evidence>
<dbReference type="InterPro" id="IPR001227">
    <property type="entry name" value="Ac_transferase_dom_sf"/>
</dbReference>
<dbReference type="CDD" id="cd00828">
    <property type="entry name" value="elong_cond_enzymes"/>
    <property type="match status" value="1"/>
</dbReference>
<dbReference type="InterPro" id="IPR018201">
    <property type="entry name" value="Ketoacyl_synth_AS"/>
</dbReference>
<dbReference type="SUPFAM" id="SSF52151">
    <property type="entry name" value="FabD/lysophospholipase-like"/>
    <property type="match status" value="2"/>
</dbReference>
<dbReference type="InterPro" id="IPR014030">
    <property type="entry name" value="Ketoacyl_synth_N"/>
</dbReference>
<dbReference type="Gene3D" id="3.40.50.720">
    <property type="entry name" value="NAD(P)-binding Rossmann-like Domain"/>
    <property type="match status" value="1"/>
</dbReference>
<dbReference type="Pfam" id="PF02801">
    <property type="entry name" value="Ketoacyl-synt_C"/>
    <property type="match status" value="1"/>
</dbReference>
<dbReference type="Gene3D" id="3.10.129.10">
    <property type="entry name" value="Hotdog Thioesterase"/>
    <property type="match status" value="1"/>
</dbReference>
<evidence type="ECO:0000256" key="6">
    <source>
        <dbReference type="ARBA" id="ARBA00022857"/>
    </source>
</evidence>
<feature type="compositionally biased region" description="Acidic residues" evidence="8">
    <location>
        <begin position="1809"/>
        <end position="1823"/>
    </location>
</feature>
<dbReference type="InterPro" id="IPR029069">
    <property type="entry name" value="HotDog_dom_sf"/>
</dbReference>
<dbReference type="InterPro" id="IPR016035">
    <property type="entry name" value="Acyl_Trfase/lysoPLipase"/>
</dbReference>
<dbReference type="FunFam" id="3.40.366.10:FF:000009">
    <property type="entry name" value="Fatty acid synthase Fas"/>
    <property type="match status" value="1"/>
</dbReference>
<dbReference type="InterPro" id="IPR055118">
    <property type="entry name" value="FAS-like_AT_central"/>
</dbReference>
<evidence type="ECO:0000259" key="9">
    <source>
        <dbReference type="PROSITE" id="PS52004"/>
    </source>
</evidence>
<organism evidence="10 11">
    <name type="scientific">Dietzia timorensis</name>
    <dbReference type="NCBI Taxonomy" id="499555"/>
    <lineage>
        <taxon>Bacteria</taxon>
        <taxon>Bacillati</taxon>
        <taxon>Actinomycetota</taxon>
        <taxon>Actinomycetes</taxon>
        <taxon>Mycobacteriales</taxon>
        <taxon>Dietziaceae</taxon>
        <taxon>Dietzia</taxon>
    </lineage>
</organism>
<dbReference type="Pfam" id="PF01575">
    <property type="entry name" value="MaoC_dehydratas"/>
    <property type="match status" value="1"/>
</dbReference>
<dbReference type="InterPro" id="IPR014031">
    <property type="entry name" value="Ketoacyl_synth_C"/>
</dbReference>
<keyword evidence="2" id="KW-0596">Phosphopantetheine</keyword>
<dbReference type="GO" id="GO:0004312">
    <property type="term" value="F:fatty acid synthase activity"/>
    <property type="evidence" value="ECO:0007669"/>
    <property type="project" value="InterPro"/>
</dbReference>
<dbReference type="Pfam" id="PF22690">
    <property type="entry name" value="FAS_AT_central"/>
    <property type="match status" value="1"/>
</dbReference>
<dbReference type="InterPro" id="IPR013785">
    <property type="entry name" value="Aldolase_TIM"/>
</dbReference>
<proteinExistence type="inferred from homology"/>
<dbReference type="Proteomes" id="UP000186104">
    <property type="component" value="Chromosome"/>
</dbReference>
<dbReference type="InterPro" id="IPR050830">
    <property type="entry name" value="Fungal_FAS"/>
</dbReference>
<dbReference type="Pfam" id="PF00109">
    <property type="entry name" value="ketoacyl-synt"/>
    <property type="match status" value="1"/>
</dbReference>
<keyword evidence="6" id="KW-0521">NADP</keyword>
<dbReference type="PRINTS" id="PR01483">
    <property type="entry name" value="FASYNTHASE"/>
</dbReference>
<dbReference type="PROSITE" id="PS00606">
    <property type="entry name" value="KS3_1"/>
    <property type="match status" value="1"/>
</dbReference>
<dbReference type="PANTHER" id="PTHR10982:SF21">
    <property type="entry name" value="FATTY ACID SYNTHASE SUBUNIT BETA"/>
    <property type="match status" value="1"/>
</dbReference>
<keyword evidence="7" id="KW-0560">Oxidoreductase</keyword>
<dbReference type="Pfam" id="PF08354">
    <property type="entry name" value="Fas1-AflB-like_hel"/>
    <property type="match status" value="2"/>
</dbReference>
<dbReference type="PANTHER" id="PTHR10982">
    <property type="entry name" value="MALONYL COA-ACYL CARRIER PROTEIN TRANSACYLASE"/>
    <property type="match status" value="1"/>
</dbReference>
<accession>A0A173LMI8</accession>
<feature type="region of interest" description="Disordered" evidence="8">
    <location>
        <begin position="1250"/>
        <end position="1273"/>
    </location>
</feature>
<protein>
    <submittedName>
        <fullName evidence="10">Sterigmatocystin biosynthesis fatty acid synthase subunit alpha</fullName>
    </submittedName>
</protein>
<evidence type="ECO:0000256" key="8">
    <source>
        <dbReference type="SAM" id="MobiDB-lite"/>
    </source>
</evidence>
<feature type="region of interest" description="Disordered" evidence="8">
    <location>
        <begin position="1803"/>
        <end position="1857"/>
    </location>
</feature>
<keyword evidence="4" id="KW-0808">Transferase</keyword>
<gene>
    <name evidence="10" type="ORF">BJL86_1142</name>
</gene>
<dbReference type="InterPro" id="IPR020841">
    <property type="entry name" value="PKS_Beta-ketoAc_synthase_dom"/>
</dbReference>
<sequence length="3170" mass="332791">MARWLADHKNHVRKRLGAGRDSRKWRKNKEPAFVTIDYRDLKATSRFDGDEPENLSEPTPALADELGSGTPYAVAFGGQGIAWREALSDLVDGSVVADELAAIVGEAEVLLTPVRDALSIARPAGFDPIGWANVNHEDPEHDRTPDASALSAAAVSMPAVFLTQLGALRALAAEGLEVHEIPPVAAVGHSQGVLAVESLDTFGSADAELLAVAQLIGAAATLVGRRVGLTRAGERSPMRTITGAEKAELEQMLTELFPDRDTEIHRPVLTIRNSIRRHVIVGRTEDLDRFERHCAERESAERGRREAKLTGGDPFAPVFDHLDVEVGFHHPVLAGAVDQVSEWAGRCGIGVDRATTLARAILTDPVDWVEELGDAVHAGARWVLDLGPGQALNKLNFTVLRGQGVGSLPAATPGGLRNLFTPGAAPTVELPWSAHQPRLIRLPDGTTHVETSFTRLTGTSPIMLAGMTPTTVDPAIVAAAANAGHWAELAGGGQVTEAIFSANTKRLAELLEPGRTAQFNSLFLDPYLWNMQVGGKRLVQKARAAGIPFDGVVVTAGIPDLDDAVELVDELREAGIRHVSFKPGTVAQIRQVVRIATETPRVPIIVQVEGGCAGGHHSWEALDDLLLATYGELRGRPNIVLAVGGGIGTPERAADYLTGQWSLDHGFPAMPVDAVLVGTAAMATLEATTSPQVKQMLVDTEGVTGWVGAGQASGGMASGRSQLGADIHEIDNAAARTGRLLDEVAGDADAVAKRREEIISAINSTAKPYFGDLDEMTYADVLTRFAAVCAGTPAEAEQAAGVNVFDSGSDFGEAIAKAQNTSWLDVTLRDRFHKLVQRTEARLDPRDTGTIPTQFPTPASVENPDAVLAAITARYPDAVSSTLHPADVAEFLAIFRAPGKPVPFVPTIDADVRRWWRSDSLWQAHDPRYAADEVCIIPGTVSVAGIERADEPVGELLDRFEAAAAQRLSGTQPDIDPVTARRRNTADGPDTLVTATLASPDVLWAGRLVSNPVHRLGEPSRWLLDDGGAAHHHESGSILSEGPGDREVVLTVPVGRSDLSITIELPAAVASGAVPSISADAAAQSMRTLLRTAAGVDELPPVEAGEAELITWYSPNRRADHTGVTGSWIAPPLAPSAGVPDVLVGSCWPAIFAVIGAASTRAQSPTQADRAIDIVEGLLDLVHLDHGIVTHAALPETSAELRINAKARGVRDTELGRVIEVTVDIATAHDGDRLATLRERFAIRGRTGQAEAGEPNRFGGALVSGDGTTGAKVEETTRQRRANVTFTAPLEMTAFAHVSGDHNPIHVSTTAAKLAGLGDVIVHGMWLSAAAQQAVQASDGTTPSPRIVGWTARMLAPVRPGATINVRAEQTGRVASGPHLGGQVLEVTCNVDGSPAMMATAITAPPRIAYVFPGQGIQSAGMGMEGRNRSRAAREIWDRADEHTRATLGFSILAVVRDNPTEVTVRGTTYRHPDGVLYLTQFTQVAMACLAVAQVAELREDGLFIDGSYFAGHSVGEYTALAAISGTLSLESLLEIVFKRGLAMHTLVPRDAEGNSNYRLAAIRPSQMGVADADVADWVARVSEEAGEFLQIVNYNLAGSQYAIAGTVAGCEALESAVTTAVERHGGKAAFVLVPGIDVPFHSQVLRDGVPEFRATLDSLIPHEIDIDVLVGRYIPNLVPRLFSLDRDFVAEIADYVESATLDNVLDSWDDWAAQPNALGRLLLIELLAWQFASPVRWIETQDLMFDAADNGGLGIEQCLEVGVASAPTLANLAAKTLALPQHEGSALTQVLNIERDAATLWGTLPPSIDDEDDGDTEVEGAGDAESAADAAPSEAPPATTTPAAPQAAADAPRPDDIAFDAGAATKLIVALRTKIRPDQITGSDSIETLCDGVSSRRNQLLVDLGSELGLGAIDGAAEAEFTDLTSTVGRMARAYRAFGPVLTDAIGDSLRPVLGRSGKRQSYIADRVKNTWQLGEGWTDHVIAQIALGTREGASTRGGDLALFDAASASDAAGLDSLIDSAVTAVGSENGVSVTMPASETGGAATIDAAALGEFTEQITGRDGALVAAARTLLAKLGHLDTQTVDLLSGGEGSAADADAELAELVTAELGSDWRRTIAPAFDARRAVLLDDRWATAREDLARIWAGELAVCPDSFVGAGTIVASQSTWWSDQAAAAGREDLAGAYEEIAGYAADASAGKYADQVAVVTGAGPGSIASAVIGDLLAGGATVVATTSNLSDKRLAFYKDLYRDHARGAAALWVAPANLASFGDVDALIRWIGEEQSVTMGGATELIKPALTPTLLLPFAAPRVQGSAADAGPRAETEMRVLLWGVERLVTGLGELGADTNTDATMHVVLPGSPNRGLFGGDGAYGEAKAALDALVAKWGSEKAWSSRVSFAHAFIGWVRGTGLMGHNDPLVAEVEAAGVRTWSTEEMAAELLAGCTPAAREQAAVAPLRLDLTGGLGEANIDMAALAEGRTAPTAAEDSADSAGTLSALPNLPRVLPDARPDWGTVEADLEDMVVVVGTGELGPYGSARTRFEAEVSGELSAAGIVELAWSTGIIEWEDGPKPGWMLTETSEPIAESDIAEQLREEVMARVGIRRYADDGEMLSGTSPALSSVFLDEDLSFVASDEAEARAYAEADPDNTAVEFDAEAGEWTVTRKAGTEIRVPRRTTLTRVVGGQIPTGFDPAAWGIPAEMVDSIDRVAAWNLVATVDAFLSSGFTPAELLANVHPADVANTQGTGMGGMSAMRSLYIDGILGRPRQGDILQEALPNVVAAHVMQSYVGGYGSMVHPVAACATAAVSVEEGFDKIRGGKAEFVVAGGFDDLSIEGIQGFADMSATADSAEMASKGIDERYYSRAGDRRRGGFVESQGGGTILLARGDVAAELGLPVHGVIAWAASYADGAHTSIPAPGLGALGAGRGGSRSQLARNLAKLGMTADDLAFVSKHDTSTKANDPNEADLHERLAEALGRTAGNPLFVVSQKTLTGHSKGGAAAFQLIGLCQVLRSGVLPPNRSLDCLDDAMSGAEHLVWPRQPLRLGESMPLRGALLTSLGFGHVSGLIAIAHPEAYYRAVEVQRGSETAEAARERAAVREREGAWTRVRGIYGGAPLYERPVARRLGEGSAAEIKDLEAAMLLSPDSRADADGVLSASGGLIGRHSVGQE</sequence>
<dbReference type="Gene3D" id="3.40.366.10">
    <property type="entry name" value="Malonyl-Coenzyme A Acyl Carrier Protein, domain 2"/>
    <property type="match status" value="3"/>
</dbReference>
<evidence type="ECO:0000256" key="7">
    <source>
        <dbReference type="ARBA" id="ARBA00023002"/>
    </source>
</evidence>
<dbReference type="InterPro" id="IPR002539">
    <property type="entry name" value="MaoC-like_dom"/>
</dbReference>
<dbReference type="Pfam" id="PF18094">
    <property type="entry name" value="DNA_pol_B_N"/>
    <property type="match status" value="1"/>
</dbReference>
<dbReference type="Gene3D" id="3.90.25.70">
    <property type="match status" value="1"/>
</dbReference>
<dbReference type="PROSITE" id="PS52004">
    <property type="entry name" value="KS3_2"/>
    <property type="match status" value="1"/>
</dbReference>
<dbReference type="GO" id="GO:0005835">
    <property type="term" value="C:fatty acid synthase complex"/>
    <property type="evidence" value="ECO:0007669"/>
    <property type="project" value="InterPro"/>
</dbReference>
<dbReference type="EMBL" id="CP015961">
    <property type="protein sequence ID" value="ANI91932.1"/>
    <property type="molecule type" value="Genomic_DNA"/>
</dbReference>
<name>A0A173LMI8_9ACTN</name>
<evidence type="ECO:0000256" key="3">
    <source>
        <dbReference type="ARBA" id="ARBA00022553"/>
    </source>
</evidence>
<dbReference type="SUPFAM" id="SSF53901">
    <property type="entry name" value="Thiolase-like"/>
    <property type="match status" value="2"/>
</dbReference>
<dbReference type="InterPro" id="IPR013565">
    <property type="entry name" value="Fas1/AflB-like_central"/>
</dbReference>
<dbReference type="GO" id="GO:0004315">
    <property type="term" value="F:3-oxoacyl-[acyl-carrier-protein] synthase activity"/>
    <property type="evidence" value="ECO:0007669"/>
    <property type="project" value="InterPro"/>
</dbReference>
<evidence type="ECO:0000256" key="1">
    <source>
        <dbReference type="ARBA" id="ARBA00005254"/>
    </source>
</evidence>
<dbReference type="InterPro" id="IPR047224">
    <property type="entry name" value="FAS_alpha_su_C"/>
</dbReference>
<dbReference type="Gene3D" id="1.20.930.70">
    <property type="match status" value="1"/>
</dbReference>
<dbReference type="InterPro" id="IPR036291">
    <property type="entry name" value="NAD(P)-bd_dom_sf"/>
</dbReference>
<dbReference type="KEGG" id="dtm:BJL86_1142"/>
<dbReference type="Gene3D" id="3.20.20.70">
    <property type="entry name" value="Aldolase class I"/>
    <property type="match status" value="1"/>
</dbReference>
<evidence type="ECO:0000256" key="2">
    <source>
        <dbReference type="ARBA" id="ARBA00022450"/>
    </source>
</evidence>